<reference evidence="2" key="1">
    <citation type="journal article" date="2021" name="bioRxiv">
        <title>Unraveling nitrogen, sulfur and carbon metabolic pathways and microbial community transcriptional responses to substrate deprivation and toxicity stresses in a bioreactor mimicking anoxic brackish coastal sediment conditions.</title>
        <authorList>
            <person name="Martins P.D."/>
            <person name="Echeveste M.J."/>
            <person name="Arshad A."/>
            <person name="Kurth J."/>
            <person name="Ouboter H."/>
            <person name="Jetten M.S.M."/>
            <person name="Welte C.U."/>
        </authorList>
    </citation>
    <scope>NUCLEOTIDE SEQUENCE</scope>
    <source>
        <strain evidence="2">MAG_39</strain>
    </source>
</reference>
<dbReference type="GO" id="GO:0003677">
    <property type="term" value="F:DNA binding"/>
    <property type="evidence" value="ECO:0007669"/>
    <property type="project" value="InterPro"/>
</dbReference>
<dbReference type="Pfam" id="PF01381">
    <property type="entry name" value="HTH_3"/>
    <property type="match status" value="1"/>
</dbReference>
<dbReference type="SMART" id="SM00530">
    <property type="entry name" value="HTH_XRE"/>
    <property type="match status" value="1"/>
</dbReference>
<evidence type="ECO:0000313" key="2">
    <source>
        <dbReference type="EMBL" id="MBZ0158330.1"/>
    </source>
</evidence>
<evidence type="ECO:0000259" key="1">
    <source>
        <dbReference type="PROSITE" id="PS50943"/>
    </source>
</evidence>
<sequence length="233" mass="27352">MERRLHEIIKDVRGKSGLNQRQFAQRIGCTPEYISSIERAPEETHRRASERIIRKIAEQFSPSPHDRERLERELLFARTRESVPKVIVEEFMSDPKRISLFRSEIGMPSPFLKRLRENIEETSNNSFHTMLKATTKEEIEEALNGLLVLPRKSVVELAEALGQPPEEYLLLAEYIPKEFKSLIMHKGMQDMFRTMSEHLTPEEKDQMIDVFSSILEMHVKTKQRKGPERRKPK</sequence>
<dbReference type="EMBL" id="JAIOIV010000148">
    <property type="protein sequence ID" value="MBZ0158330.1"/>
    <property type="molecule type" value="Genomic_DNA"/>
</dbReference>
<dbReference type="Gene3D" id="1.10.260.40">
    <property type="entry name" value="lambda repressor-like DNA-binding domains"/>
    <property type="match status" value="1"/>
</dbReference>
<protein>
    <submittedName>
        <fullName evidence="2">Helix-turn-helix transcriptional regulator</fullName>
    </submittedName>
</protein>
<dbReference type="CDD" id="cd00093">
    <property type="entry name" value="HTH_XRE"/>
    <property type="match status" value="1"/>
</dbReference>
<dbReference type="InterPro" id="IPR001387">
    <property type="entry name" value="Cro/C1-type_HTH"/>
</dbReference>
<dbReference type="SUPFAM" id="SSF47413">
    <property type="entry name" value="lambda repressor-like DNA-binding domains"/>
    <property type="match status" value="1"/>
</dbReference>
<accession>A0A953M3J5</accession>
<dbReference type="PROSITE" id="PS50943">
    <property type="entry name" value="HTH_CROC1"/>
    <property type="match status" value="1"/>
</dbReference>
<proteinExistence type="predicted"/>
<dbReference type="InterPro" id="IPR010982">
    <property type="entry name" value="Lambda_DNA-bd_dom_sf"/>
</dbReference>
<feature type="domain" description="HTH cro/C1-type" evidence="1">
    <location>
        <begin position="9"/>
        <end position="39"/>
    </location>
</feature>
<gene>
    <name evidence="2" type="ORF">K8I29_19205</name>
</gene>
<comment type="caution">
    <text evidence="2">The sequence shown here is derived from an EMBL/GenBank/DDBJ whole genome shotgun (WGS) entry which is preliminary data.</text>
</comment>
<dbReference type="AlphaFoldDB" id="A0A953M3J5"/>
<evidence type="ECO:0000313" key="3">
    <source>
        <dbReference type="Proteomes" id="UP000705867"/>
    </source>
</evidence>
<dbReference type="Proteomes" id="UP000705867">
    <property type="component" value="Unassembled WGS sequence"/>
</dbReference>
<organism evidence="2 3">
    <name type="scientific">Candidatus Nitrobium versatile</name>
    <dbReference type="NCBI Taxonomy" id="2884831"/>
    <lineage>
        <taxon>Bacteria</taxon>
        <taxon>Pseudomonadati</taxon>
        <taxon>Nitrospirota</taxon>
        <taxon>Nitrospiria</taxon>
        <taxon>Nitrospirales</taxon>
        <taxon>Nitrospiraceae</taxon>
        <taxon>Candidatus Nitrobium</taxon>
    </lineage>
</organism>
<reference evidence="2" key="2">
    <citation type="submission" date="2021-08" db="EMBL/GenBank/DDBJ databases">
        <authorList>
            <person name="Dalcin Martins P."/>
        </authorList>
    </citation>
    <scope>NUCLEOTIDE SEQUENCE</scope>
    <source>
        <strain evidence="2">MAG_39</strain>
    </source>
</reference>
<name>A0A953M3J5_9BACT</name>